<evidence type="ECO:0000256" key="3">
    <source>
        <dbReference type="ARBA" id="ARBA00004642"/>
    </source>
</evidence>
<dbReference type="Gene3D" id="3.30.70.3000">
    <property type="match status" value="2"/>
</dbReference>
<keyword evidence="6" id="KW-0808">Transferase</keyword>
<evidence type="ECO:0000256" key="12">
    <source>
        <dbReference type="ARBA" id="ARBA00023134"/>
    </source>
</evidence>
<dbReference type="EC" id="2.7.7.79" evidence="5"/>
<dbReference type="GO" id="GO:0005525">
    <property type="term" value="F:GTP binding"/>
    <property type="evidence" value="ECO:0007669"/>
    <property type="project" value="UniProtKB-KW"/>
</dbReference>
<evidence type="ECO:0000259" key="15">
    <source>
        <dbReference type="Pfam" id="PF04446"/>
    </source>
</evidence>
<dbReference type="OMA" id="ILVWINA"/>
<dbReference type="Gramene" id="AUR62016924-RA">
    <property type="protein sequence ID" value="AUR62016924-RA:cds"/>
    <property type="gene ID" value="AUR62016924"/>
</dbReference>
<dbReference type="InterPro" id="IPR025845">
    <property type="entry name" value="Thg1_C_dom"/>
</dbReference>
<feature type="domain" description="tRNAHis guanylyltransferase catalytic" evidence="15">
    <location>
        <begin position="237"/>
        <end position="365"/>
    </location>
</feature>
<evidence type="ECO:0000313" key="18">
    <source>
        <dbReference type="Proteomes" id="UP000596660"/>
    </source>
</evidence>
<dbReference type="FunFam" id="3.30.70.3000:FF:000002">
    <property type="entry name" value="tRNA(His) guanylyltransferase 1"/>
    <property type="match status" value="1"/>
</dbReference>
<reference evidence="17" key="2">
    <citation type="submission" date="2021-03" db="UniProtKB">
        <authorList>
            <consortium name="EnsemblPlants"/>
        </authorList>
    </citation>
    <scope>IDENTIFICATION</scope>
</reference>
<evidence type="ECO:0000256" key="6">
    <source>
        <dbReference type="ARBA" id="ARBA00022679"/>
    </source>
</evidence>
<comment type="catalytic activity">
    <reaction evidence="14">
        <text>a 5'-end ribonucleotide-tRNA(His) + GTP + ATP + H2O = a 5'-end phospho-guanosine-ribonucleotide-tRNA(His) + AMP + 2 diphosphate + H(+)</text>
        <dbReference type="Rhea" id="RHEA:54564"/>
        <dbReference type="Rhea" id="RHEA-COMP:14193"/>
        <dbReference type="Rhea" id="RHEA-COMP:14917"/>
        <dbReference type="ChEBI" id="CHEBI:15377"/>
        <dbReference type="ChEBI" id="CHEBI:15378"/>
        <dbReference type="ChEBI" id="CHEBI:30616"/>
        <dbReference type="ChEBI" id="CHEBI:33019"/>
        <dbReference type="ChEBI" id="CHEBI:37565"/>
        <dbReference type="ChEBI" id="CHEBI:138282"/>
        <dbReference type="ChEBI" id="CHEBI:141847"/>
        <dbReference type="ChEBI" id="CHEBI:456215"/>
        <dbReference type="EC" id="2.7.7.79"/>
    </reaction>
</comment>
<dbReference type="AlphaFoldDB" id="A0A803LPP5"/>
<dbReference type="InterPro" id="IPR024956">
    <property type="entry name" value="tRNAHis_GuaTrfase_cat"/>
</dbReference>
<evidence type="ECO:0000313" key="17">
    <source>
        <dbReference type="EnsemblPlants" id="AUR62016924-RA:cds"/>
    </source>
</evidence>
<evidence type="ECO:0000256" key="13">
    <source>
        <dbReference type="ARBA" id="ARBA00023242"/>
    </source>
</evidence>
<evidence type="ECO:0000256" key="1">
    <source>
        <dbReference type="ARBA" id="ARBA00001946"/>
    </source>
</evidence>
<dbReference type="PANTHER" id="PTHR12729:SF6">
    <property type="entry name" value="TRNA(HIS) GUANYLYLTRANSFERASE-RELATED"/>
    <property type="match status" value="1"/>
</dbReference>
<dbReference type="PANTHER" id="PTHR12729">
    <property type="entry name" value="TRNA(HIS) GUANYLYLTRANSFERASE-RELATED"/>
    <property type="match status" value="1"/>
</dbReference>
<comment type="function">
    <text evidence="2">Adds a GMP to the 5'-end of tRNA(His) after transcription and RNase P cleavage.</text>
</comment>
<comment type="cofactor">
    <cofactor evidence="1">
        <name>Mg(2+)</name>
        <dbReference type="ChEBI" id="CHEBI:18420"/>
    </cofactor>
</comment>
<evidence type="ECO:0000256" key="5">
    <source>
        <dbReference type="ARBA" id="ARBA00012511"/>
    </source>
</evidence>
<keyword evidence="11" id="KW-0460">Magnesium</keyword>
<dbReference type="InterPro" id="IPR007537">
    <property type="entry name" value="tRNAHis_GuaTrfase_Thg1"/>
</dbReference>
<feature type="domain" description="Thg1 C-terminal" evidence="16">
    <location>
        <begin position="369"/>
        <end position="470"/>
    </location>
</feature>
<evidence type="ECO:0000256" key="4">
    <source>
        <dbReference type="ARBA" id="ARBA00010113"/>
    </source>
</evidence>
<dbReference type="Pfam" id="PF14413">
    <property type="entry name" value="Thg1C"/>
    <property type="match status" value="2"/>
</dbReference>
<sequence length="505" mass="59533">MANSKYEYVKSFEVQDKIMLPTLIVVVIDGRNFGRFSEAHKFEKPRDRKALELMISCATVVMEEYADIIFSYGYSDEFSFVIKKESKFYQRRGSKILSLLVSFFTSVYTIKWKDFFPHQKLLYAPSFHAQIIRCPTLEVLQNYLAWRQNDCHLNNLYDTCFWKLVKSGKSESEAHGRLKIEEVVKYKENGDPIKRLRRKIMEVHSDNIAGKSFWNQHSSLLSELGRFEEDIHKIRPEYVESFLFEDKLMLSTWIVVRIDGCHFHRFSDIHKFKKPNDEEALKLMNSCAAAVLEEFQDVTFAYGVSDEFSFVLKKDSKFYERQPSGIVSSMVSFFSTMYISKWNEFFPETELKYPPSFDGRAVCYPSSEILRDYLSWRQVDCHINNQYNTCFWMLVNSRKTKPEAQNYLKGTQTQEKNDLLAQNGIDYNTLPDIFRRGSCIFWDKENKTLMEVNYSEDSRKKIVIEHCNIIDDDFWDSHPWILGDKLPLDCANTRAMKRTLGQLED</sequence>
<evidence type="ECO:0000256" key="14">
    <source>
        <dbReference type="ARBA" id="ARBA00047281"/>
    </source>
</evidence>
<organism evidence="17 18">
    <name type="scientific">Chenopodium quinoa</name>
    <name type="common">Quinoa</name>
    <dbReference type="NCBI Taxonomy" id="63459"/>
    <lineage>
        <taxon>Eukaryota</taxon>
        <taxon>Viridiplantae</taxon>
        <taxon>Streptophyta</taxon>
        <taxon>Embryophyta</taxon>
        <taxon>Tracheophyta</taxon>
        <taxon>Spermatophyta</taxon>
        <taxon>Magnoliopsida</taxon>
        <taxon>eudicotyledons</taxon>
        <taxon>Gunneridae</taxon>
        <taxon>Pentapetalae</taxon>
        <taxon>Caryophyllales</taxon>
        <taxon>Chenopodiaceae</taxon>
        <taxon>Chenopodioideae</taxon>
        <taxon>Atripliceae</taxon>
        <taxon>Chenopodium</taxon>
    </lineage>
</organism>
<keyword evidence="12" id="KW-0342">GTP-binding</keyword>
<evidence type="ECO:0000259" key="16">
    <source>
        <dbReference type="Pfam" id="PF14413"/>
    </source>
</evidence>
<comment type="subcellular location">
    <subcellularLocation>
        <location evidence="3">Nucleus</location>
        <location evidence="3">Nucleoplasm</location>
    </subcellularLocation>
</comment>
<keyword evidence="7" id="KW-0819">tRNA processing</keyword>
<keyword evidence="9" id="KW-0479">Metal-binding</keyword>
<feature type="domain" description="tRNAHis guanylyltransferase catalytic" evidence="15">
    <location>
        <begin position="6"/>
        <end position="135"/>
    </location>
</feature>
<accession>A0A803LPP5</accession>
<dbReference type="GO" id="GO:0008193">
    <property type="term" value="F:tRNA guanylyltransferase activity"/>
    <property type="evidence" value="ECO:0007669"/>
    <property type="project" value="UniProtKB-EC"/>
</dbReference>
<evidence type="ECO:0000256" key="7">
    <source>
        <dbReference type="ARBA" id="ARBA00022694"/>
    </source>
</evidence>
<dbReference type="Pfam" id="PF04446">
    <property type="entry name" value="Thg1"/>
    <property type="match status" value="2"/>
</dbReference>
<protein>
    <recommendedName>
        <fullName evidence="5">tRNA(His) guanylyltransferase</fullName>
        <ecNumber evidence="5">2.7.7.79</ecNumber>
    </recommendedName>
</protein>
<keyword evidence="8" id="KW-0548">Nucleotidyltransferase</keyword>
<dbReference type="GO" id="GO:0000287">
    <property type="term" value="F:magnesium ion binding"/>
    <property type="evidence" value="ECO:0007669"/>
    <property type="project" value="InterPro"/>
</dbReference>
<evidence type="ECO:0000256" key="9">
    <source>
        <dbReference type="ARBA" id="ARBA00022723"/>
    </source>
</evidence>
<name>A0A803LPP5_CHEQI</name>
<evidence type="ECO:0000256" key="8">
    <source>
        <dbReference type="ARBA" id="ARBA00022695"/>
    </source>
</evidence>
<dbReference type="GO" id="GO:0006400">
    <property type="term" value="P:tRNA modification"/>
    <property type="evidence" value="ECO:0007669"/>
    <property type="project" value="InterPro"/>
</dbReference>
<comment type="similarity">
    <text evidence="4">Belongs to the tRNA(His) guanylyltransferase family.</text>
</comment>
<dbReference type="Proteomes" id="UP000596660">
    <property type="component" value="Unplaced"/>
</dbReference>
<keyword evidence="18" id="KW-1185">Reference proteome</keyword>
<dbReference type="InterPro" id="IPR038469">
    <property type="entry name" value="tRNAHis_GuaTrfase_Thg1_sf"/>
</dbReference>
<evidence type="ECO:0000256" key="2">
    <source>
        <dbReference type="ARBA" id="ARBA00002939"/>
    </source>
</evidence>
<reference evidence="17" key="1">
    <citation type="journal article" date="2017" name="Nature">
        <title>The genome of Chenopodium quinoa.</title>
        <authorList>
            <person name="Jarvis D.E."/>
            <person name="Ho Y.S."/>
            <person name="Lightfoot D.J."/>
            <person name="Schmoeckel S.M."/>
            <person name="Li B."/>
            <person name="Borm T.J.A."/>
            <person name="Ohyanagi H."/>
            <person name="Mineta K."/>
            <person name="Michell C.T."/>
            <person name="Saber N."/>
            <person name="Kharbatia N.M."/>
            <person name="Rupper R.R."/>
            <person name="Sharp A.R."/>
            <person name="Dally N."/>
            <person name="Boughton B.A."/>
            <person name="Woo Y.H."/>
            <person name="Gao G."/>
            <person name="Schijlen E.G.W.M."/>
            <person name="Guo X."/>
            <person name="Momin A.A."/>
            <person name="Negrao S."/>
            <person name="Al-Babili S."/>
            <person name="Gehring C."/>
            <person name="Roessner U."/>
            <person name="Jung C."/>
            <person name="Murphy K."/>
            <person name="Arold S.T."/>
            <person name="Gojobori T."/>
            <person name="van der Linden C.G."/>
            <person name="van Loo E.N."/>
            <person name="Jellen E.N."/>
            <person name="Maughan P.J."/>
            <person name="Tester M."/>
        </authorList>
    </citation>
    <scope>NUCLEOTIDE SEQUENCE [LARGE SCALE GENOMIC DNA]</scope>
    <source>
        <strain evidence="17">cv. PI 614886</strain>
    </source>
</reference>
<feature type="domain" description="Thg1 C-terminal" evidence="16">
    <location>
        <begin position="139"/>
        <end position="180"/>
    </location>
</feature>
<keyword evidence="13" id="KW-0539">Nucleus</keyword>
<keyword evidence="10" id="KW-0547">Nucleotide-binding</keyword>
<evidence type="ECO:0000256" key="11">
    <source>
        <dbReference type="ARBA" id="ARBA00022842"/>
    </source>
</evidence>
<evidence type="ECO:0000256" key="10">
    <source>
        <dbReference type="ARBA" id="ARBA00022741"/>
    </source>
</evidence>
<proteinExistence type="inferred from homology"/>
<dbReference type="GO" id="GO:0005654">
    <property type="term" value="C:nucleoplasm"/>
    <property type="evidence" value="ECO:0007669"/>
    <property type="project" value="UniProtKB-SubCell"/>
</dbReference>
<dbReference type="EnsemblPlants" id="AUR62016924-RA">
    <property type="protein sequence ID" value="AUR62016924-RA:cds"/>
    <property type="gene ID" value="AUR62016924"/>
</dbReference>